<gene>
    <name evidence="2" type="ORF">GCM10011396_30290</name>
</gene>
<organism evidence="2 3">
    <name type="scientific">Undibacterium terreum</name>
    <dbReference type="NCBI Taxonomy" id="1224302"/>
    <lineage>
        <taxon>Bacteria</taxon>
        <taxon>Pseudomonadati</taxon>
        <taxon>Pseudomonadota</taxon>
        <taxon>Betaproteobacteria</taxon>
        <taxon>Burkholderiales</taxon>
        <taxon>Oxalobacteraceae</taxon>
        <taxon>Undibacterium</taxon>
    </lineage>
</organism>
<protein>
    <submittedName>
        <fullName evidence="2">Uncharacterized protein</fullName>
    </submittedName>
</protein>
<feature type="region of interest" description="Disordered" evidence="1">
    <location>
        <begin position="1"/>
        <end position="74"/>
    </location>
</feature>
<feature type="compositionally biased region" description="Basic and acidic residues" evidence="1">
    <location>
        <begin position="1"/>
        <end position="10"/>
    </location>
</feature>
<evidence type="ECO:0000256" key="1">
    <source>
        <dbReference type="SAM" id="MobiDB-lite"/>
    </source>
</evidence>
<reference evidence="2" key="1">
    <citation type="journal article" date="2014" name="Int. J. Syst. Evol. Microbiol.">
        <title>Complete genome sequence of Corynebacterium casei LMG S-19264T (=DSM 44701T), isolated from a smear-ripened cheese.</title>
        <authorList>
            <consortium name="US DOE Joint Genome Institute (JGI-PGF)"/>
            <person name="Walter F."/>
            <person name="Albersmeier A."/>
            <person name="Kalinowski J."/>
            <person name="Ruckert C."/>
        </authorList>
    </citation>
    <scope>NUCLEOTIDE SEQUENCE</scope>
    <source>
        <strain evidence="2">CGMCC 1.10998</strain>
    </source>
</reference>
<accession>A0A916UP49</accession>
<evidence type="ECO:0000313" key="3">
    <source>
        <dbReference type="Proteomes" id="UP000637423"/>
    </source>
</evidence>
<keyword evidence="3" id="KW-1185">Reference proteome</keyword>
<dbReference type="AlphaFoldDB" id="A0A916UP49"/>
<feature type="compositionally biased region" description="Basic and acidic residues" evidence="1">
    <location>
        <begin position="24"/>
        <end position="56"/>
    </location>
</feature>
<evidence type="ECO:0000313" key="2">
    <source>
        <dbReference type="EMBL" id="GGC81028.1"/>
    </source>
</evidence>
<dbReference type="Proteomes" id="UP000637423">
    <property type="component" value="Unassembled WGS sequence"/>
</dbReference>
<proteinExistence type="predicted"/>
<reference evidence="2" key="2">
    <citation type="submission" date="2020-09" db="EMBL/GenBank/DDBJ databases">
        <authorList>
            <person name="Sun Q."/>
            <person name="Zhou Y."/>
        </authorList>
    </citation>
    <scope>NUCLEOTIDE SEQUENCE</scope>
    <source>
        <strain evidence="2">CGMCC 1.10998</strain>
    </source>
</reference>
<sequence>MSYKFEHTDDVEISEPLPDQASTIERDEHTRTHYRNDRVSYTHKELEHVTEKRELAPSKSLKASKPRSSRELRC</sequence>
<dbReference type="EMBL" id="BMED01000003">
    <property type="protein sequence ID" value="GGC81028.1"/>
    <property type="molecule type" value="Genomic_DNA"/>
</dbReference>
<dbReference type="RefSeq" id="WP_188566944.1">
    <property type="nucleotide sequence ID" value="NZ_BMED01000003.1"/>
</dbReference>
<name>A0A916UP49_9BURK</name>
<comment type="caution">
    <text evidence="2">The sequence shown here is derived from an EMBL/GenBank/DDBJ whole genome shotgun (WGS) entry which is preliminary data.</text>
</comment>